<name>A0AAD9BXM8_DISEL</name>
<reference evidence="2" key="1">
    <citation type="submission" date="2023-04" db="EMBL/GenBank/DDBJ databases">
        <title>Chromosome-level genome of Chaenocephalus aceratus.</title>
        <authorList>
            <person name="Park H."/>
        </authorList>
    </citation>
    <scope>NUCLEOTIDE SEQUENCE</scope>
    <source>
        <strain evidence="2">DE</strain>
        <tissue evidence="2">Muscle</tissue>
    </source>
</reference>
<dbReference type="AlphaFoldDB" id="A0AAD9BXM8"/>
<feature type="non-terminal residue" evidence="2">
    <location>
        <position position="1"/>
    </location>
</feature>
<accession>A0AAD9BXM8</accession>
<protein>
    <submittedName>
        <fullName evidence="2">Diacylglycerol O-acyltransferase 2</fullName>
    </submittedName>
</protein>
<evidence type="ECO:0000313" key="2">
    <source>
        <dbReference type="EMBL" id="KAK1890641.1"/>
    </source>
</evidence>
<dbReference type="Proteomes" id="UP001228049">
    <property type="component" value="Unassembled WGS sequence"/>
</dbReference>
<feature type="non-terminal residue" evidence="2">
    <location>
        <position position="61"/>
    </location>
</feature>
<gene>
    <name evidence="2" type="ORF">KUDE01_009472</name>
</gene>
<organism evidence="2 3">
    <name type="scientific">Dissostichus eleginoides</name>
    <name type="common">Patagonian toothfish</name>
    <name type="synonym">Dissostichus amissus</name>
    <dbReference type="NCBI Taxonomy" id="100907"/>
    <lineage>
        <taxon>Eukaryota</taxon>
        <taxon>Metazoa</taxon>
        <taxon>Chordata</taxon>
        <taxon>Craniata</taxon>
        <taxon>Vertebrata</taxon>
        <taxon>Euteleostomi</taxon>
        <taxon>Actinopterygii</taxon>
        <taxon>Neopterygii</taxon>
        <taxon>Teleostei</taxon>
        <taxon>Neoteleostei</taxon>
        <taxon>Acanthomorphata</taxon>
        <taxon>Eupercaria</taxon>
        <taxon>Perciformes</taxon>
        <taxon>Notothenioidei</taxon>
        <taxon>Nototheniidae</taxon>
        <taxon>Dissostichus</taxon>
    </lineage>
</organism>
<keyword evidence="3" id="KW-1185">Reference proteome</keyword>
<proteinExistence type="predicted"/>
<comment type="caution">
    <text evidence="2">The sequence shown here is derived from an EMBL/GenBank/DDBJ whole genome shotgun (WGS) entry which is preliminary data.</text>
</comment>
<evidence type="ECO:0000256" key="1">
    <source>
        <dbReference type="SAM" id="MobiDB-lite"/>
    </source>
</evidence>
<sequence length="61" mass="6727">QEAEVVIKSLNFDLAHPAGRRPTEAASEHQSHSGPAGSVENRAAWEVSEFFNQWLAPLREA</sequence>
<dbReference type="EMBL" id="JASDAP010000015">
    <property type="protein sequence ID" value="KAK1890641.1"/>
    <property type="molecule type" value="Genomic_DNA"/>
</dbReference>
<feature type="region of interest" description="Disordered" evidence="1">
    <location>
        <begin position="16"/>
        <end position="39"/>
    </location>
</feature>
<feature type="compositionally biased region" description="Basic and acidic residues" evidence="1">
    <location>
        <begin position="21"/>
        <end position="31"/>
    </location>
</feature>
<evidence type="ECO:0000313" key="3">
    <source>
        <dbReference type="Proteomes" id="UP001228049"/>
    </source>
</evidence>